<feature type="domain" description="HTH luxR-type" evidence="1">
    <location>
        <begin position="260"/>
        <end position="317"/>
    </location>
</feature>
<sequence length="321" mass="35643">MLANMTGMILSNLKDRLHPAPQYPVFPEPRRGGRRDTLFFLSGLADTMPSTIAPPIQPGSTMQISPALLGNVIRKTGTPDFLQAISDLVSESVENDGVFLDRSRPDKKQPGGYVTDWFGCVASDYKLACEVSERYYDVYCVQDAARISCFSTFGTLVGVRDIPALPPSPFRKEMYDIPRTAHECALIHGTKAAHYFLGLSRTQGQPAFTLADMAVLRKMGEFLAPLFELHVGASPARRTTTVGAPGSAIEQFDRRIGSQDIRLSQREYQICRSLLSGRTIREAAHSLELRLSTAESYVDRAFSKLGIRTKWELLQWAHTPD</sequence>
<dbReference type="Proteomes" id="UP000289650">
    <property type="component" value="Unassembled WGS sequence"/>
</dbReference>
<gene>
    <name evidence="2" type="ORF">D1006_33070</name>
</gene>
<dbReference type="InterPro" id="IPR016032">
    <property type="entry name" value="Sig_transdc_resp-reg_C-effctor"/>
</dbReference>
<dbReference type="GO" id="GO:0003677">
    <property type="term" value="F:DNA binding"/>
    <property type="evidence" value="ECO:0007669"/>
    <property type="project" value="InterPro"/>
</dbReference>
<protein>
    <submittedName>
        <fullName evidence="2">LuxR family transcriptional regulator</fullName>
    </submittedName>
</protein>
<dbReference type="AlphaFoldDB" id="A0A4V1PQR5"/>
<dbReference type="Gene3D" id="1.10.10.10">
    <property type="entry name" value="Winged helix-like DNA-binding domain superfamily/Winged helix DNA-binding domain"/>
    <property type="match status" value="1"/>
</dbReference>
<organism evidence="2 3">
    <name type="scientific">Burkholderia stabilis</name>
    <dbReference type="NCBI Taxonomy" id="95485"/>
    <lineage>
        <taxon>Bacteria</taxon>
        <taxon>Pseudomonadati</taxon>
        <taxon>Pseudomonadota</taxon>
        <taxon>Betaproteobacteria</taxon>
        <taxon>Burkholderiales</taxon>
        <taxon>Burkholderiaceae</taxon>
        <taxon>Burkholderia</taxon>
        <taxon>Burkholderia cepacia complex</taxon>
    </lineage>
</organism>
<reference evidence="2 3" key="1">
    <citation type="submission" date="2018-08" db="EMBL/GenBank/DDBJ databases">
        <title>Mountain-cultivated ginseng endophyte, Burkholderia stabilis and its activity against ginseng root rot disease.</title>
        <authorList>
            <person name="Tapan Kumar M."/>
            <person name="Bae H."/>
            <person name="Shanmugam G."/>
            <person name="Jeon J."/>
        </authorList>
    </citation>
    <scope>NUCLEOTIDE SEQUENCE [LARGE SCALE GENOMIC DNA]</scope>
    <source>
        <strain evidence="2 3">EB159</strain>
    </source>
</reference>
<dbReference type="OrthoDB" id="8587180at2"/>
<dbReference type="EMBL" id="QWEX01000003">
    <property type="protein sequence ID" value="RXV65014.1"/>
    <property type="molecule type" value="Genomic_DNA"/>
</dbReference>
<evidence type="ECO:0000313" key="3">
    <source>
        <dbReference type="Proteomes" id="UP000289650"/>
    </source>
</evidence>
<dbReference type="Pfam" id="PF00196">
    <property type="entry name" value="GerE"/>
    <property type="match status" value="1"/>
</dbReference>
<dbReference type="InterPro" id="IPR000792">
    <property type="entry name" value="Tscrpt_reg_LuxR_C"/>
</dbReference>
<evidence type="ECO:0000313" key="2">
    <source>
        <dbReference type="EMBL" id="RXV65014.1"/>
    </source>
</evidence>
<dbReference type="SMART" id="SM00421">
    <property type="entry name" value="HTH_LUXR"/>
    <property type="match status" value="1"/>
</dbReference>
<comment type="caution">
    <text evidence="2">The sequence shown here is derived from an EMBL/GenBank/DDBJ whole genome shotgun (WGS) entry which is preliminary data.</text>
</comment>
<proteinExistence type="predicted"/>
<evidence type="ECO:0000259" key="1">
    <source>
        <dbReference type="SMART" id="SM00421"/>
    </source>
</evidence>
<accession>A0A4V1PQR5</accession>
<dbReference type="RefSeq" id="WP_129517464.1">
    <property type="nucleotide sequence ID" value="NZ_QWEX01000003.1"/>
</dbReference>
<dbReference type="GO" id="GO:0006355">
    <property type="term" value="P:regulation of DNA-templated transcription"/>
    <property type="evidence" value="ECO:0007669"/>
    <property type="project" value="InterPro"/>
</dbReference>
<dbReference type="InterPro" id="IPR036388">
    <property type="entry name" value="WH-like_DNA-bd_sf"/>
</dbReference>
<name>A0A4V1PQR5_9BURK</name>
<dbReference type="SUPFAM" id="SSF46894">
    <property type="entry name" value="C-terminal effector domain of the bipartite response regulators"/>
    <property type="match status" value="1"/>
</dbReference>